<evidence type="ECO:0000313" key="3">
    <source>
        <dbReference type="EMBL" id="GMM54703.1"/>
    </source>
</evidence>
<name>A0AAV5RVI9_MAUHU</name>
<organism evidence="3 4">
    <name type="scientific">Maudiozyma humilis</name>
    <name type="common">Sour dough yeast</name>
    <name type="synonym">Kazachstania humilis</name>
    <dbReference type="NCBI Taxonomy" id="51915"/>
    <lineage>
        <taxon>Eukaryota</taxon>
        <taxon>Fungi</taxon>
        <taxon>Dikarya</taxon>
        <taxon>Ascomycota</taxon>
        <taxon>Saccharomycotina</taxon>
        <taxon>Saccharomycetes</taxon>
        <taxon>Saccharomycetales</taxon>
        <taxon>Saccharomycetaceae</taxon>
        <taxon>Maudiozyma</taxon>
    </lineage>
</organism>
<dbReference type="InterPro" id="IPR013945">
    <property type="entry name" value="Pkr1"/>
</dbReference>
<evidence type="ECO:0000256" key="2">
    <source>
        <dbReference type="SAM" id="Phobius"/>
    </source>
</evidence>
<proteinExistence type="predicted"/>
<dbReference type="GO" id="GO:0070072">
    <property type="term" value="P:vacuolar proton-transporting V-type ATPase complex assembly"/>
    <property type="evidence" value="ECO:0007669"/>
    <property type="project" value="InterPro"/>
</dbReference>
<gene>
    <name evidence="3" type="ORF">DAKH74_013190</name>
</gene>
<comment type="caution">
    <text evidence="3">The sequence shown here is derived from an EMBL/GenBank/DDBJ whole genome shotgun (WGS) entry which is preliminary data.</text>
</comment>
<dbReference type="PANTHER" id="PTHR28251:SF1">
    <property type="entry name" value="V-TYPE ATPASE ASSEMBLY FACTOR PKR1"/>
    <property type="match status" value="1"/>
</dbReference>
<feature type="transmembrane region" description="Helical" evidence="2">
    <location>
        <begin position="47"/>
        <end position="68"/>
    </location>
</feature>
<dbReference type="AlphaFoldDB" id="A0AAV5RVI9"/>
<dbReference type="GO" id="GO:0005789">
    <property type="term" value="C:endoplasmic reticulum membrane"/>
    <property type="evidence" value="ECO:0007669"/>
    <property type="project" value="TreeGrafter"/>
</dbReference>
<dbReference type="EMBL" id="BTGD01000003">
    <property type="protein sequence ID" value="GMM54703.1"/>
    <property type="molecule type" value="Genomic_DNA"/>
</dbReference>
<dbReference type="PANTHER" id="PTHR28251">
    <property type="entry name" value="V-TYPE ATPASE ASSEMBLY FACTOR PKR1"/>
    <property type="match status" value="1"/>
</dbReference>
<dbReference type="Proteomes" id="UP001377567">
    <property type="component" value="Unassembled WGS sequence"/>
</dbReference>
<feature type="compositionally biased region" description="Low complexity" evidence="1">
    <location>
        <begin position="108"/>
        <end position="125"/>
    </location>
</feature>
<protein>
    <submittedName>
        <fullName evidence="3">Pkr1 protein</fullName>
    </submittedName>
</protein>
<keyword evidence="4" id="KW-1185">Reference proteome</keyword>
<accession>A0AAV5RVI9</accession>
<feature type="compositionally biased region" description="Basic and acidic residues" evidence="1">
    <location>
        <begin position="83"/>
        <end position="107"/>
    </location>
</feature>
<dbReference type="Pfam" id="PF08636">
    <property type="entry name" value="Pkr1"/>
    <property type="match status" value="1"/>
</dbReference>
<sequence>MSSFVTGLWESIFQPGTSPQLIAATHISFAALLATLGWLIAVTHGNIHFIMLFIIASLLWITVIWFIAELKSAKLLTNAELDKKAQEGDEKKDSEEKKDSDEKESADKAASTATPTPNAARSRKA</sequence>
<evidence type="ECO:0000256" key="1">
    <source>
        <dbReference type="SAM" id="MobiDB-lite"/>
    </source>
</evidence>
<feature type="region of interest" description="Disordered" evidence="1">
    <location>
        <begin position="83"/>
        <end position="125"/>
    </location>
</feature>
<keyword evidence="2" id="KW-0472">Membrane</keyword>
<keyword evidence="2" id="KW-1133">Transmembrane helix</keyword>
<evidence type="ECO:0000313" key="4">
    <source>
        <dbReference type="Proteomes" id="UP001377567"/>
    </source>
</evidence>
<feature type="transmembrane region" description="Helical" evidence="2">
    <location>
        <begin position="21"/>
        <end position="41"/>
    </location>
</feature>
<reference evidence="3 4" key="1">
    <citation type="journal article" date="2023" name="Elife">
        <title>Identification of key yeast species and microbe-microbe interactions impacting larval growth of Drosophila in the wild.</title>
        <authorList>
            <person name="Mure A."/>
            <person name="Sugiura Y."/>
            <person name="Maeda R."/>
            <person name="Honda K."/>
            <person name="Sakurai N."/>
            <person name="Takahashi Y."/>
            <person name="Watada M."/>
            <person name="Katoh T."/>
            <person name="Gotoh A."/>
            <person name="Gotoh Y."/>
            <person name="Taniguchi I."/>
            <person name="Nakamura K."/>
            <person name="Hayashi T."/>
            <person name="Katayama T."/>
            <person name="Uemura T."/>
            <person name="Hattori Y."/>
        </authorList>
    </citation>
    <scope>NUCLEOTIDE SEQUENCE [LARGE SCALE GENOMIC DNA]</scope>
    <source>
        <strain evidence="3 4">KH-74</strain>
    </source>
</reference>
<keyword evidence="2" id="KW-0812">Transmembrane</keyword>